<dbReference type="NCBIfam" id="TIGR02401">
    <property type="entry name" value="trehalose_TreY"/>
    <property type="match status" value="1"/>
</dbReference>
<keyword evidence="3" id="KW-1185">Reference proteome</keyword>
<dbReference type="GO" id="GO:0030980">
    <property type="term" value="P:alpha-glucan catabolic process"/>
    <property type="evidence" value="ECO:0007669"/>
    <property type="project" value="TreeGrafter"/>
</dbReference>
<organism evidence="2 3">
    <name type="scientific">Motilibacter rhizosphaerae</name>
    <dbReference type="NCBI Taxonomy" id="598652"/>
    <lineage>
        <taxon>Bacteria</taxon>
        <taxon>Bacillati</taxon>
        <taxon>Actinomycetota</taxon>
        <taxon>Actinomycetes</taxon>
        <taxon>Motilibacterales</taxon>
        <taxon>Motilibacteraceae</taxon>
        <taxon>Motilibacter</taxon>
    </lineage>
</organism>
<dbReference type="Gene3D" id="1.10.10.470">
    <property type="entry name" value="Maltooligosyl trehalose synthase, domain 4"/>
    <property type="match status" value="1"/>
</dbReference>
<protein>
    <submittedName>
        <fullName evidence="2">Maltooligosyl trehalose synthase</fullName>
    </submittedName>
</protein>
<proteinExistence type="predicted"/>
<dbReference type="PANTHER" id="PTHR10357:SF216">
    <property type="entry name" value="MALTOOLIGOSYL TREHALOSE SYNTHASE-RELATED"/>
    <property type="match status" value="1"/>
</dbReference>
<dbReference type="Pfam" id="PF00128">
    <property type="entry name" value="Alpha-amylase"/>
    <property type="match status" value="1"/>
</dbReference>
<dbReference type="AlphaFoldDB" id="A0A4Q7NQZ6"/>
<name>A0A4Q7NQZ6_9ACTN</name>
<dbReference type="InterPro" id="IPR006047">
    <property type="entry name" value="GH13_cat_dom"/>
</dbReference>
<dbReference type="OrthoDB" id="9761577at2"/>
<dbReference type="SMART" id="SM00642">
    <property type="entry name" value="Aamy"/>
    <property type="match status" value="1"/>
</dbReference>
<dbReference type="EMBL" id="SGXD01000002">
    <property type="protein sequence ID" value="RZS89476.1"/>
    <property type="molecule type" value="Genomic_DNA"/>
</dbReference>
<dbReference type="InterPro" id="IPR013797">
    <property type="entry name" value="Maltooligo_trehalose_synth_4"/>
</dbReference>
<evidence type="ECO:0000313" key="3">
    <source>
        <dbReference type="Proteomes" id="UP000293638"/>
    </source>
</evidence>
<dbReference type="Gene3D" id="1.10.150.200">
    <property type="entry name" value="Maltooligosyl trehalose synthase, domain 3"/>
    <property type="match status" value="1"/>
</dbReference>
<dbReference type="InterPro" id="IPR017853">
    <property type="entry name" value="GH"/>
</dbReference>
<dbReference type="SUPFAM" id="SSF51445">
    <property type="entry name" value="(Trans)glycosidases"/>
    <property type="match status" value="1"/>
</dbReference>
<evidence type="ECO:0000313" key="2">
    <source>
        <dbReference type="EMBL" id="RZS89476.1"/>
    </source>
</evidence>
<gene>
    <name evidence="2" type="ORF">EV189_1243</name>
</gene>
<dbReference type="GO" id="GO:0047470">
    <property type="term" value="F:(1,4)-alpha-D-glucan 1-alpha-D-glucosylmutase activity"/>
    <property type="evidence" value="ECO:0007669"/>
    <property type="project" value="TreeGrafter"/>
</dbReference>
<dbReference type="InterPro" id="IPR012767">
    <property type="entry name" value="Trehalose_TreY"/>
</dbReference>
<evidence type="ECO:0000259" key="1">
    <source>
        <dbReference type="SMART" id="SM00642"/>
    </source>
</evidence>
<sequence>MPSRPVPTGTYRLQLRPEWGFADLAAQADYLASLGVSHAYLSPILQAVSGSAHGYDVVDHSQLNEELGGAAAFAQLREALGRAGLGAVADVVPNHMAVPTPETANAALWSVLRDGPSSPYARWFDVDWSVESHALLMPILGSRIGEVLDGHELALDRSGAEPVLRYYDHVFPVRPGTEDLPLPQLVDRQWYRLAFWRVADEELNYRRFFDVDTLAGIRVEDEQVFAETHAVLLALVREGGLDGLRIDHPDGLADPGEYLRRLRDATDGAWVVIEKILEGKEQLPHDWPTAGTTGYDALLRVGGVLVDPAGKDPLLRLQSSLTGLPEDFEQVVEESKRYVVEHALYAEVARLVEVAAAVCAEDVHLRDHTRRGLREAIVELLVAFPVYRAYVVPGEEPPAASVELVDEAVGVARAHLPEEGHATLELVRELVLGRLGRGPRRDEFVVRFQQTCGPVMAKGVEDTAFYRWHALVSLNEVGGDPARVGVSPAEWHEWCGRLTADWPRSMTTLSTHDTKRSEDVRARLAVLSELPGDWAGEVAQWRALAAKHRSDAGWPDAATEYLIWQTLVGAWPLPADRLTAYLEKATREAKVHTTWTEPQEDYDTGVREFAEKVLQDSEITAAVSAFVERVHPHFRSNVLAQKLLQLTMPGVPDVYQGTEVVDLSLVDPDNRRPVDYALRRELLAAVDGGERPTTLDGEKLLVTSRAMRLRRELPEAFAGAYEPLETGDEHALAFLRGGRVAVVATRLPAGLARTGFGEAAVSLPDGTWTDVLTGKQFDGGAVALAELLDQLPVALLRKG</sequence>
<dbReference type="RefSeq" id="WP_130492084.1">
    <property type="nucleotide sequence ID" value="NZ_SGXD01000002.1"/>
</dbReference>
<dbReference type="Gene3D" id="3.20.20.80">
    <property type="entry name" value="Glycosidases"/>
    <property type="match status" value="1"/>
</dbReference>
<feature type="domain" description="Glycosyl hydrolase family 13 catalytic" evidence="1">
    <location>
        <begin position="14"/>
        <end position="690"/>
    </location>
</feature>
<dbReference type="GO" id="GO:0005992">
    <property type="term" value="P:trehalose biosynthetic process"/>
    <property type="evidence" value="ECO:0007669"/>
    <property type="project" value="TreeGrafter"/>
</dbReference>
<dbReference type="CDD" id="cd11336">
    <property type="entry name" value="AmyAc_MTSase"/>
    <property type="match status" value="1"/>
</dbReference>
<dbReference type="Proteomes" id="UP000293638">
    <property type="component" value="Unassembled WGS sequence"/>
</dbReference>
<comment type="caution">
    <text evidence="2">The sequence shown here is derived from an EMBL/GenBank/DDBJ whole genome shotgun (WGS) entry which is preliminary data.</text>
</comment>
<dbReference type="PANTHER" id="PTHR10357">
    <property type="entry name" value="ALPHA-AMYLASE FAMILY MEMBER"/>
    <property type="match status" value="1"/>
</dbReference>
<accession>A0A4Q7NQZ6</accession>
<dbReference type="Gene3D" id="3.30.1590.10">
    <property type="entry name" value="Maltooligosyl trehalose synthase, domain 2"/>
    <property type="match status" value="1"/>
</dbReference>
<reference evidence="2 3" key="1">
    <citation type="submission" date="2019-02" db="EMBL/GenBank/DDBJ databases">
        <title>Genomic Encyclopedia of Type Strains, Phase IV (KMG-IV): sequencing the most valuable type-strain genomes for metagenomic binning, comparative biology and taxonomic classification.</title>
        <authorList>
            <person name="Goeker M."/>
        </authorList>
    </citation>
    <scope>NUCLEOTIDE SEQUENCE [LARGE SCALE GENOMIC DNA]</scope>
    <source>
        <strain evidence="2 3">DSM 45622</strain>
    </source>
</reference>